<dbReference type="InterPro" id="IPR013607">
    <property type="entry name" value="Phospholipase_A2-like"/>
</dbReference>
<dbReference type="EMBL" id="CALNXK010000069">
    <property type="protein sequence ID" value="CAH3142681.1"/>
    <property type="molecule type" value="Genomic_DNA"/>
</dbReference>
<protein>
    <recommendedName>
        <fullName evidence="1">Phospholipase A2-like domain-containing protein</fullName>
    </recommendedName>
</protein>
<comment type="caution">
    <text evidence="2">The sequence shown here is derived from an EMBL/GenBank/DDBJ whole genome shotgun (WGS) entry which is preliminary data.</text>
</comment>
<dbReference type="Pfam" id="PF08398">
    <property type="entry name" value="Phospholip_A2_4"/>
    <property type="match status" value="1"/>
</dbReference>
<reference evidence="2 3" key="1">
    <citation type="submission" date="2022-05" db="EMBL/GenBank/DDBJ databases">
        <authorList>
            <consortium name="Genoscope - CEA"/>
            <person name="William W."/>
        </authorList>
    </citation>
    <scope>NUCLEOTIDE SEQUENCE [LARGE SCALE GENOMIC DNA]</scope>
</reference>
<feature type="domain" description="Phospholipase A2-like" evidence="1">
    <location>
        <begin position="156"/>
        <end position="221"/>
    </location>
</feature>
<evidence type="ECO:0000313" key="2">
    <source>
        <dbReference type="EMBL" id="CAH3142681.1"/>
    </source>
</evidence>
<gene>
    <name evidence="2" type="ORF">PLOB_00042538</name>
</gene>
<dbReference type="InterPro" id="IPR011856">
    <property type="entry name" value="tRNA_endonuc-like_dom_sf"/>
</dbReference>
<dbReference type="Proteomes" id="UP001159405">
    <property type="component" value="Unassembled WGS sequence"/>
</dbReference>
<keyword evidence="3" id="KW-1185">Reference proteome</keyword>
<proteinExistence type="predicted"/>
<evidence type="ECO:0000313" key="3">
    <source>
        <dbReference type="Proteomes" id="UP001159405"/>
    </source>
</evidence>
<accession>A0ABN8PFJ4</accession>
<name>A0ABN8PFJ4_9CNID</name>
<evidence type="ECO:0000259" key="1">
    <source>
        <dbReference type="Pfam" id="PF08398"/>
    </source>
</evidence>
<feature type="non-terminal residue" evidence="2">
    <location>
        <position position="338"/>
    </location>
</feature>
<organism evidence="2 3">
    <name type="scientific">Porites lobata</name>
    <dbReference type="NCBI Taxonomy" id="104759"/>
    <lineage>
        <taxon>Eukaryota</taxon>
        <taxon>Metazoa</taxon>
        <taxon>Cnidaria</taxon>
        <taxon>Anthozoa</taxon>
        <taxon>Hexacorallia</taxon>
        <taxon>Scleractinia</taxon>
        <taxon>Fungiina</taxon>
        <taxon>Poritidae</taxon>
        <taxon>Porites</taxon>
    </lineage>
</organism>
<dbReference type="Gene3D" id="3.40.1350.10">
    <property type="match status" value="1"/>
</dbReference>
<sequence length="338" mass="38558">MVKSYCVKQKKQTECVEPSGYKTAKNGRLMFWCTCAECGIKNGPSQAGGDLFDTAVGTATDLFVHHGLPWMGKKAVEMGRYYGSEALRNPKLQKKAIDYALDKLSPMIQNVGSQALDQLSTKIRPKKNYKTNRKYLDSGALDIHKAIGKLPRPAGGFSLPGHKYTGPYNDLENQVRYNPETGEILEIYDQPTGPTDAVAMQHDIDYSVCGDNRKGKNKADRKMNYCRQNRLYVTLKRRYYPDAILVAGLGENQDTDDKRLDSYKKGYTRGQPDLLVLNYHKDYKGRCIEFKSPTNNYQVSEAQKEMKKKYLNNGYAFILSNEYDRICKNIHEYMKDIR</sequence>